<evidence type="ECO:0000313" key="3">
    <source>
        <dbReference type="Proteomes" id="UP000517252"/>
    </source>
</evidence>
<feature type="compositionally biased region" description="Basic and acidic residues" evidence="1">
    <location>
        <begin position="97"/>
        <end position="116"/>
    </location>
</feature>
<dbReference type="AlphaFoldDB" id="A0A6V8QSE7"/>
<comment type="caution">
    <text evidence="2">The sequence shown here is derived from an EMBL/GenBank/DDBJ whole genome shotgun (WGS) entry which is preliminary data.</text>
</comment>
<sequence length="264" mass="28235">MKQQTKRQSIERTGENAQCANVGQIQAGRWAEVGILTRVQMQLKACLVGQGVVQLRAPGRNAELQASQLAILGRGAARLAQLTQTMSVLRRRKACQKTKEGEKEKKGSEDARREKRGWVRRARPLSIEAASGTAAGASALCIGGVKALGDGTWQHDWGARRGTRWPAQCTMAGEVARPRSRRLTVVPRKVAGHGETAVWGRSRRGPARKAAPATGQKSRAQKVGEVGGPAALQVDLPPPGEPLRMLPIRGFEEAPGAASGGCKH</sequence>
<reference evidence="2 3" key="1">
    <citation type="submission" date="2020-07" db="EMBL/GenBank/DDBJ databases">
        <title>Trichoderma asperellum IC-1 whole genome shotgun sequence.</title>
        <authorList>
            <person name="Kanamasa S."/>
            <person name="Takahashi H."/>
        </authorList>
    </citation>
    <scope>NUCLEOTIDE SEQUENCE [LARGE SCALE GENOMIC DNA]</scope>
    <source>
        <strain evidence="2 3">IC-1</strain>
    </source>
</reference>
<protein>
    <submittedName>
        <fullName evidence="2">Uncharacterized protein</fullName>
    </submittedName>
</protein>
<evidence type="ECO:0000313" key="2">
    <source>
        <dbReference type="EMBL" id="GFP53978.1"/>
    </source>
</evidence>
<gene>
    <name evidence="2" type="ORF">TASIC1_0003035600</name>
</gene>
<evidence type="ECO:0000256" key="1">
    <source>
        <dbReference type="SAM" id="MobiDB-lite"/>
    </source>
</evidence>
<dbReference type="EMBL" id="BLZH01000003">
    <property type="protein sequence ID" value="GFP53978.1"/>
    <property type="molecule type" value="Genomic_DNA"/>
</dbReference>
<feature type="region of interest" description="Disordered" evidence="1">
    <location>
        <begin position="195"/>
        <end position="264"/>
    </location>
</feature>
<feature type="region of interest" description="Disordered" evidence="1">
    <location>
        <begin position="92"/>
        <end position="116"/>
    </location>
</feature>
<organism evidence="2 3">
    <name type="scientific">Trichoderma asperellum</name>
    <name type="common">Filamentous fungus</name>
    <dbReference type="NCBI Taxonomy" id="101201"/>
    <lineage>
        <taxon>Eukaryota</taxon>
        <taxon>Fungi</taxon>
        <taxon>Dikarya</taxon>
        <taxon>Ascomycota</taxon>
        <taxon>Pezizomycotina</taxon>
        <taxon>Sordariomycetes</taxon>
        <taxon>Hypocreomycetidae</taxon>
        <taxon>Hypocreales</taxon>
        <taxon>Hypocreaceae</taxon>
        <taxon>Trichoderma</taxon>
    </lineage>
</organism>
<proteinExistence type="predicted"/>
<dbReference type="Proteomes" id="UP000517252">
    <property type="component" value="Unassembled WGS sequence"/>
</dbReference>
<accession>A0A6V8QSE7</accession>
<name>A0A6V8QSE7_TRIAP</name>